<dbReference type="PROSITE" id="PS50158">
    <property type="entry name" value="ZF_CCHC"/>
    <property type="match status" value="1"/>
</dbReference>
<dbReference type="GO" id="GO:0008270">
    <property type="term" value="F:zinc ion binding"/>
    <property type="evidence" value="ECO:0007669"/>
    <property type="project" value="UniProtKB-KW"/>
</dbReference>
<protein>
    <recommendedName>
        <fullName evidence="3">CCHC-type domain-containing protein</fullName>
    </recommendedName>
</protein>
<dbReference type="PANTHER" id="PTHR15503">
    <property type="entry name" value="LDOC1 RELATED"/>
    <property type="match status" value="1"/>
</dbReference>
<evidence type="ECO:0000259" key="3">
    <source>
        <dbReference type="PROSITE" id="PS50158"/>
    </source>
</evidence>
<accession>A0A9J8B939</accession>
<evidence type="ECO:0000313" key="5">
    <source>
        <dbReference type="Proteomes" id="UP001108240"/>
    </source>
</evidence>
<feature type="region of interest" description="Disordered" evidence="2">
    <location>
        <begin position="55"/>
        <end position="85"/>
    </location>
</feature>
<dbReference type="SUPFAM" id="SSF57756">
    <property type="entry name" value="Retrovirus zinc finger-like domains"/>
    <property type="match status" value="1"/>
</dbReference>
<feature type="compositionally biased region" description="Low complexity" evidence="2">
    <location>
        <begin position="57"/>
        <end position="69"/>
    </location>
</feature>
<dbReference type="InterPro" id="IPR001878">
    <property type="entry name" value="Znf_CCHC"/>
</dbReference>
<reference evidence="4" key="2">
    <citation type="submission" date="2025-09" db="UniProtKB">
        <authorList>
            <consortium name="Ensembl"/>
        </authorList>
    </citation>
    <scope>IDENTIFICATION</scope>
</reference>
<feature type="compositionally biased region" description="Polar residues" evidence="2">
    <location>
        <begin position="258"/>
        <end position="267"/>
    </location>
</feature>
<reference evidence="4" key="1">
    <citation type="submission" date="2025-08" db="UniProtKB">
        <authorList>
            <consortium name="Ensembl"/>
        </authorList>
    </citation>
    <scope>IDENTIFICATION</scope>
</reference>
<feature type="compositionally biased region" description="Pro residues" evidence="2">
    <location>
        <begin position="76"/>
        <end position="85"/>
    </location>
</feature>
<evidence type="ECO:0000313" key="4">
    <source>
        <dbReference type="Ensembl" id="ENSCCRP00000154249.1"/>
    </source>
</evidence>
<dbReference type="InterPro" id="IPR036875">
    <property type="entry name" value="Znf_CCHC_sf"/>
</dbReference>
<dbReference type="InterPro" id="IPR032567">
    <property type="entry name" value="RTL1-rel"/>
</dbReference>
<dbReference type="PANTHER" id="PTHR15503:SF36">
    <property type="entry name" value="RETROTRANSPOSON GAG-LIKE PROTEIN 5"/>
    <property type="match status" value="1"/>
</dbReference>
<dbReference type="Ensembl" id="ENSCCRT00000197081.1">
    <property type="protein sequence ID" value="ENSCCRP00000154249.1"/>
    <property type="gene ID" value="ENSCCRG00000077008.1"/>
</dbReference>
<feature type="region of interest" description="Disordered" evidence="2">
    <location>
        <begin position="257"/>
        <end position="291"/>
    </location>
</feature>
<dbReference type="Proteomes" id="UP001108240">
    <property type="component" value="Unplaced"/>
</dbReference>
<evidence type="ECO:0000256" key="2">
    <source>
        <dbReference type="SAM" id="MobiDB-lite"/>
    </source>
</evidence>
<feature type="domain" description="CCHC-type" evidence="3">
    <location>
        <begin position="301"/>
        <end position="315"/>
    </location>
</feature>
<keyword evidence="1" id="KW-0479">Metal-binding</keyword>
<dbReference type="InterPro" id="IPR005162">
    <property type="entry name" value="Retrotrans_gag_dom"/>
</dbReference>
<dbReference type="GO" id="GO:0003676">
    <property type="term" value="F:nucleic acid binding"/>
    <property type="evidence" value="ECO:0007669"/>
    <property type="project" value="InterPro"/>
</dbReference>
<dbReference type="AlphaFoldDB" id="A0A9J8B939"/>
<keyword evidence="5" id="KW-1185">Reference proteome</keyword>
<dbReference type="Pfam" id="PF03732">
    <property type="entry name" value="Retrotrans_gag"/>
    <property type="match status" value="1"/>
</dbReference>
<sequence>MDPVSSAELRDFLTSSNSRMECQEDQMMATGRAVKALVAWVLELTTQFKRFKLETGSSQQPPASSPPAAVDHSTPSPEPRLPPPAFYSGEPQLCRSFLAKCSLYISLQLSSFPTEESKIAFIITLLTGRAASWGTTVWEQRLPCCASFQAFSQELKKVFDRAAYGREAARLLAELRQGDRTVADYSIAFRTLSAECGWNSEAQLDLFLHGLSDTIKDEIYSSDLPTGVDKLIELAIRVDARVRRRVQQKTLRKIPDVTHQSSLSSVTEESEFSFPDPEPMQMGRSRLSQQEKQRRREKGLCLYCGAAGHVVLQCPVKAGARQ</sequence>
<dbReference type="OMA" id="RRCRMED"/>
<proteinExistence type="predicted"/>
<name>A0A9J8B939_CYPCA</name>
<dbReference type="GeneTree" id="ENSGT00950000183173"/>
<keyword evidence="1" id="KW-0863">Zinc-finger</keyword>
<organism evidence="4 5">
    <name type="scientific">Cyprinus carpio carpio</name>
    <dbReference type="NCBI Taxonomy" id="630221"/>
    <lineage>
        <taxon>Eukaryota</taxon>
        <taxon>Metazoa</taxon>
        <taxon>Chordata</taxon>
        <taxon>Craniata</taxon>
        <taxon>Vertebrata</taxon>
        <taxon>Euteleostomi</taxon>
        <taxon>Actinopterygii</taxon>
        <taxon>Neopterygii</taxon>
        <taxon>Teleostei</taxon>
        <taxon>Ostariophysi</taxon>
        <taxon>Cypriniformes</taxon>
        <taxon>Cyprinidae</taxon>
        <taxon>Cyprininae</taxon>
        <taxon>Cyprinus</taxon>
    </lineage>
</organism>
<keyword evidence="1" id="KW-0862">Zinc</keyword>
<evidence type="ECO:0000256" key="1">
    <source>
        <dbReference type="PROSITE-ProRule" id="PRU00047"/>
    </source>
</evidence>